<reference evidence="2 3" key="1">
    <citation type="journal article" date="2014" name="Mol. Plant">
        <title>Chromosome Scale Genome Assembly and Transcriptome Profiling of Nannochloropsis gaditana in Nitrogen Depletion.</title>
        <authorList>
            <person name="Corteggiani Carpinelli E."/>
            <person name="Telatin A."/>
            <person name="Vitulo N."/>
            <person name="Forcato C."/>
            <person name="D'Angelo M."/>
            <person name="Schiavon R."/>
            <person name="Vezzi A."/>
            <person name="Giacometti G.M."/>
            <person name="Morosinotto T."/>
            <person name="Valle G."/>
        </authorList>
    </citation>
    <scope>NUCLEOTIDE SEQUENCE [LARGE SCALE GENOMIC DNA]</scope>
    <source>
        <strain evidence="2 3">B-31</strain>
    </source>
</reference>
<feature type="transmembrane region" description="Helical" evidence="1">
    <location>
        <begin position="42"/>
        <end position="62"/>
    </location>
</feature>
<dbReference type="AlphaFoldDB" id="W7TI11"/>
<keyword evidence="1" id="KW-0812">Transmembrane</keyword>
<name>W7TI11_9STRA</name>
<dbReference type="Proteomes" id="UP000019335">
    <property type="component" value="Unassembled WGS sequence"/>
</dbReference>
<evidence type="ECO:0000313" key="2">
    <source>
        <dbReference type="EMBL" id="EWM20559.1"/>
    </source>
</evidence>
<organism evidence="2 3">
    <name type="scientific">Nannochloropsis gaditana</name>
    <dbReference type="NCBI Taxonomy" id="72520"/>
    <lineage>
        <taxon>Eukaryota</taxon>
        <taxon>Sar</taxon>
        <taxon>Stramenopiles</taxon>
        <taxon>Ochrophyta</taxon>
        <taxon>Eustigmatophyceae</taxon>
        <taxon>Eustigmatales</taxon>
        <taxon>Monodopsidaceae</taxon>
        <taxon>Nannochloropsis</taxon>
    </lineage>
</organism>
<comment type="caution">
    <text evidence="2">The sequence shown here is derived from an EMBL/GenBank/DDBJ whole genome shotgun (WGS) entry which is preliminary data.</text>
</comment>
<accession>W7TI11</accession>
<protein>
    <submittedName>
        <fullName evidence="2">Uncharacterized protein</fullName>
    </submittedName>
</protein>
<gene>
    <name evidence="2" type="ORF">Naga_100728g1</name>
</gene>
<keyword evidence="1" id="KW-1133">Transmembrane helix</keyword>
<evidence type="ECO:0000313" key="3">
    <source>
        <dbReference type="Proteomes" id="UP000019335"/>
    </source>
</evidence>
<proteinExistence type="predicted"/>
<sequence length="83" mass="9356">MLLPASLFPFLHISQTSSKLVNDSKKYKWGAKKLSMMALYHQYAPFLLMGGIALLCLAVICVRSHPAYFAKTSELYESANLRM</sequence>
<keyword evidence="3" id="KW-1185">Reference proteome</keyword>
<dbReference type="OrthoDB" id="1719357at2759"/>
<evidence type="ECO:0000256" key="1">
    <source>
        <dbReference type="SAM" id="Phobius"/>
    </source>
</evidence>
<dbReference type="EMBL" id="AZIL01002990">
    <property type="protein sequence ID" value="EWM20559.1"/>
    <property type="molecule type" value="Genomic_DNA"/>
</dbReference>
<keyword evidence="1" id="KW-0472">Membrane</keyword>